<gene>
    <name evidence="6" type="ORF">JTE90_006364</name>
</gene>
<dbReference type="GO" id="GO:1990431">
    <property type="term" value="P:priRNA 3'-end processing"/>
    <property type="evidence" value="ECO:0007669"/>
    <property type="project" value="TreeGrafter"/>
</dbReference>
<feature type="domain" description="R3H" evidence="5">
    <location>
        <begin position="176"/>
        <end position="243"/>
    </location>
</feature>
<feature type="compositionally biased region" description="Acidic residues" evidence="4">
    <location>
        <begin position="532"/>
        <end position="544"/>
    </location>
</feature>
<dbReference type="SUPFAM" id="SSF82708">
    <property type="entry name" value="R3H domain"/>
    <property type="match status" value="1"/>
</dbReference>
<dbReference type="GO" id="GO:0000289">
    <property type="term" value="P:nuclear-transcribed mRNA poly(A) tail shortening"/>
    <property type="evidence" value="ECO:0007669"/>
    <property type="project" value="TreeGrafter"/>
</dbReference>
<dbReference type="InterPro" id="IPR036867">
    <property type="entry name" value="R3H_dom_sf"/>
</dbReference>
<dbReference type="InterPro" id="IPR051181">
    <property type="entry name" value="CAF1_poly(A)_ribonucleases"/>
</dbReference>
<dbReference type="Gene3D" id="3.30.70.330">
    <property type="match status" value="1"/>
</dbReference>
<dbReference type="EMBL" id="JAFNEN010000013">
    <property type="protein sequence ID" value="KAG8200782.1"/>
    <property type="molecule type" value="Genomic_DNA"/>
</dbReference>
<dbReference type="AlphaFoldDB" id="A0AAV6VW76"/>
<protein>
    <recommendedName>
        <fullName evidence="2">Poly(A)-specific ribonuclease PARN</fullName>
    </recommendedName>
    <alternativeName>
        <fullName evidence="3">Polyadenylate-specific ribonuclease</fullName>
    </alternativeName>
</protein>
<reference evidence="6 7" key="1">
    <citation type="journal article" date="2022" name="Nat. Ecol. Evol.">
        <title>A masculinizing supergene underlies an exaggerated male reproductive morph in a spider.</title>
        <authorList>
            <person name="Hendrickx F."/>
            <person name="De Corte Z."/>
            <person name="Sonet G."/>
            <person name="Van Belleghem S.M."/>
            <person name="Kostlbacher S."/>
            <person name="Vangestel C."/>
        </authorList>
    </citation>
    <scope>NUCLEOTIDE SEQUENCE [LARGE SCALE GENOMIC DNA]</scope>
    <source>
        <strain evidence="6">W744_W776</strain>
    </source>
</reference>
<proteinExistence type="inferred from homology"/>
<keyword evidence="7" id="KW-1185">Reference proteome</keyword>
<evidence type="ECO:0000256" key="3">
    <source>
        <dbReference type="ARBA" id="ARBA00031923"/>
    </source>
</evidence>
<evidence type="ECO:0000256" key="2">
    <source>
        <dbReference type="ARBA" id="ARBA00015918"/>
    </source>
</evidence>
<dbReference type="InterPro" id="IPR006941">
    <property type="entry name" value="RNase_CAF1"/>
</dbReference>
<feature type="compositionally biased region" description="Polar residues" evidence="4">
    <location>
        <begin position="153"/>
        <end position="167"/>
    </location>
</feature>
<dbReference type="PANTHER" id="PTHR15092">
    <property type="entry name" value="POLY A -SPECIFIC RIBONUCLEASE/TARGET OF EGR1, MEMBER 1"/>
    <property type="match status" value="1"/>
</dbReference>
<dbReference type="GO" id="GO:1990432">
    <property type="term" value="P:siRNA 3'-end processing"/>
    <property type="evidence" value="ECO:0007669"/>
    <property type="project" value="TreeGrafter"/>
</dbReference>
<evidence type="ECO:0000256" key="4">
    <source>
        <dbReference type="SAM" id="MobiDB-lite"/>
    </source>
</evidence>
<dbReference type="SUPFAM" id="SSF53098">
    <property type="entry name" value="Ribonuclease H-like"/>
    <property type="match status" value="1"/>
</dbReference>
<evidence type="ECO:0000259" key="5">
    <source>
        <dbReference type="PROSITE" id="PS51061"/>
    </source>
</evidence>
<dbReference type="PROSITE" id="PS51061">
    <property type="entry name" value="R3H"/>
    <property type="match status" value="1"/>
</dbReference>
<sequence length="581" mass="66820">MVDVTKSNFAEQFLNVKQAIDECDFLGIDTELTGLYNTRSTEHAFDTMEERYEKHREQCSNILIIQFGLSAFKYHPQEKKYTHRDFNFYVFPRPHMRQAPDPKFICQTSSFHFLASHGFDFNKVIYEGIPYLTHAQEEKLRDYLASKHKNERSSLSTPKQNQSTNGQKAVVPDEHKQFIEEINKRVDAFIADDTATVMQLEPCSAFRRKLIYETVQQKHTEGIEMTSKMNDDNLRFITILKCTEQDKLDKLQSKEMNDLDDVDTAVGFRKVMDYLSQSKKLIVGQCIYLDILHMIEQFYFPLPQDLKDYKTMVRMTFPNLLDTKYLASSERLRPFFERTSLSDLFKILQGKAFDLPEIEAEGICKCYDQNSEKYHEAGYDAFLAGVVFIGMAKKLGSMASPSVDHVGPSSKLLSPYVNRFHILRHYDITCLNLAGPDRNIYVHWLDDVSALVALKDISNSIKAKSGLVNKFSRVYKVKPYADFQKWEKQQLTSCSKEVVKKPFQSSEVKPQVTKRRNSGSEENSACCSMDLIPEDDENEAEPTDGSEVPPAKKLKPIEEGEENESGEVSSTAGIFEEDNNW</sequence>
<dbReference type="InterPro" id="IPR012677">
    <property type="entry name" value="Nucleotide-bd_a/b_plait_sf"/>
</dbReference>
<comment type="similarity">
    <text evidence="1">Belongs to the CAF1 family.</text>
</comment>
<organism evidence="6 7">
    <name type="scientific">Oedothorax gibbosus</name>
    <dbReference type="NCBI Taxonomy" id="931172"/>
    <lineage>
        <taxon>Eukaryota</taxon>
        <taxon>Metazoa</taxon>
        <taxon>Ecdysozoa</taxon>
        <taxon>Arthropoda</taxon>
        <taxon>Chelicerata</taxon>
        <taxon>Arachnida</taxon>
        <taxon>Araneae</taxon>
        <taxon>Araneomorphae</taxon>
        <taxon>Entelegynae</taxon>
        <taxon>Araneoidea</taxon>
        <taxon>Linyphiidae</taxon>
        <taxon>Erigoninae</taxon>
        <taxon>Oedothorax</taxon>
    </lineage>
</organism>
<feature type="region of interest" description="Disordered" evidence="4">
    <location>
        <begin position="505"/>
        <end position="581"/>
    </location>
</feature>
<dbReference type="GO" id="GO:0000175">
    <property type="term" value="F:3'-5'-RNA exonuclease activity"/>
    <property type="evidence" value="ECO:0007669"/>
    <property type="project" value="TreeGrafter"/>
</dbReference>
<name>A0AAV6VW76_9ARAC</name>
<dbReference type="Pfam" id="PF04857">
    <property type="entry name" value="CAF1"/>
    <property type="match status" value="1"/>
</dbReference>
<dbReference type="Gene3D" id="3.30.420.10">
    <property type="entry name" value="Ribonuclease H-like superfamily/Ribonuclease H"/>
    <property type="match status" value="2"/>
</dbReference>
<dbReference type="Proteomes" id="UP000827092">
    <property type="component" value="Unassembled WGS sequence"/>
</dbReference>
<evidence type="ECO:0000256" key="1">
    <source>
        <dbReference type="ARBA" id="ARBA00008372"/>
    </source>
</evidence>
<accession>A0AAV6VW76</accession>
<dbReference type="GO" id="GO:0003723">
    <property type="term" value="F:RNA binding"/>
    <property type="evidence" value="ECO:0007669"/>
    <property type="project" value="TreeGrafter"/>
</dbReference>
<comment type="caution">
    <text evidence="6">The sequence shown here is derived from an EMBL/GenBank/DDBJ whole genome shotgun (WGS) entry which is preliminary data.</text>
</comment>
<feature type="region of interest" description="Disordered" evidence="4">
    <location>
        <begin position="147"/>
        <end position="170"/>
    </location>
</feature>
<dbReference type="InterPro" id="IPR012337">
    <property type="entry name" value="RNaseH-like_sf"/>
</dbReference>
<dbReference type="InterPro" id="IPR036397">
    <property type="entry name" value="RNaseH_sf"/>
</dbReference>
<evidence type="ECO:0000313" key="6">
    <source>
        <dbReference type="EMBL" id="KAG8200782.1"/>
    </source>
</evidence>
<dbReference type="InterPro" id="IPR001374">
    <property type="entry name" value="R3H_dom"/>
</dbReference>
<evidence type="ECO:0000313" key="7">
    <source>
        <dbReference type="Proteomes" id="UP000827092"/>
    </source>
</evidence>
<dbReference type="GO" id="GO:0005634">
    <property type="term" value="C:nucleus"/>
    <property type="evidence" value="ECO:0007669"/>
    <property type="project" value="TreeGrafter"/>
</dbReference>
<dbReference type="PANTHER" id="PTHR15092:SF44">
    <property type="entry name" value="POLY(A)-SPECIFIC RIBONUCLEASE PARN"/>
    <property type="match status" value="1"/>
</dbReference>